<feature type="region of interest" description="Disordered" evidence="5">
    <location>
        <begin position="18"/>
        <end position="43"/>
    </location>
</feature>
<dbReference type="GO" id="GO:0003700">
    <property type="term" value="F:DNA-binding transcription factor activity"/>
    <property type="evidence" value="ECO:0007669"/>
    <property type="project" value="TreeGrafter"/>
</dbReference>
<dbReference type="Gene3D" id="1.10.357.10">
    <property type="entry name" value="Tetracycline Repressor, domain 2"/>
    <property type="match status" value="1"/>
</dbReference>
<evidence type="ECO:0000256" key="5">
    <source>
        <dbReference type="SAM" id="MobiDB-lite"/>
    </source>
</evidence>
<dbReference type="GO" id="GO:0045892">
    <property type="term" value="P:negative regulation of DNA-templated transcription"/>
    <property type="evidence" value="ECO:0007669"/>
    <property type="project" value="InterPro"/>
</dbReference>
<gene>
    <name evidence="7" type="ORF">E4099_24155</name>
</gene>
<evidence type="ECO:0000259" key="6">
    <source>
        <dbReference type="PROSITE" id="PS50977"/>
    </source>
</evidence>
<sequence length="287" mass="31472">MATGKRVRQPHASIWLAEKPTVRRQSAAGRGKGRSEGQAEQAEQATGLDLDKIVAATVRLLDTEGLAKFSMRRLAAELGVTAMSVYWYVATKDDLLELALDAVHGPMPLPDPEDESADWRDQLRGLAHEYRKLLTGHLWVPQLLGLFINIGPRSMDFSNCTLRVIGRSGLPVEEQAGALSSVFQFVYGFATVEALYNARCQAAGYSPDEFLSDMVGAVRGRPRFQESLEAFDVMQEARGSSSVVEMRDHDFRFALDILIAGIEAMRERPRPPAREVAGAGPDAARSG</sequence>
<accession>A0A4Z0GK80</accession>
<feature type="DNA-binding region" description="H-T-H motif" evidence="4">
    <location>
        <begin position="70"/>
        <end position="89"/>
    </location>
</feature>
<dbReference type="PROSITE" id="PS50977">
    <property type="entry name" value="HTH_TETR_2"/>
    <property type="match status" value="1"/>
</dbReference>
<dbReference type="Proteomes" id="UP000297948">
    <property type="component" value="Unassembled WGS sequence"/>
</dbReference>
<dbReference type="InterPro" id="IPR001647">
    <property type="entry name" value="HTH_TetR"/>
</dbReference>
<evidence type="ECO:0000256" key="2">
    <source>
        <dbReference type="ARBA" id="ARBA00023125"/>
    </source>
</evidence>
<keyword evidence="8" id="KW-1185">Reference proteome</keyword>
<keyword evidence="1" id="KW-0805">Transcription regulation</keyword>
<evidence type="ECO:0000256" key="4">
    <source>
        <dbReference type="PROSITE-ProRule" id="PRU00335"/>
    </source>
</evidence>
<protein>
    <submittedName>
        <fullName evidence="7">TetR/AcrR family transcriptional regulator</fullName>
    </submittedName>
</protein>
<dbReference type="OrthoDB" id="3214072at2"/>
<dbReference type="InterPro" id="IPR050109">
    <property type="entry name" value="HTH-type_TetR-like_transc_reg"/>
</dbReference>
<dbReference type="SUPFAM" id="SSF46689">
    <property type="entry name" value="Homeodomain-like"/>
    <property type="match status" value="1"/>
</dbReference>
<dbReference type="GO" id="GO:0000976">
    <property type="term" value="F:transcription cis-regulatory region binding"/>
    <property type="evidence" value="ECO:0007669"/>
    <property type="project" value="TreeGrafter"/>
</dbReference>
<proteinExistence type="predicted"/>
<evidence type="ECO:0000313" key="7">
    <source>
        <dbReference type="EMBL" id="TGA96369.1"/>
    </source>
</evidence>
<keyword evidence="3" id="KW-0804">Transcription</keyword>
<organism evidence="7 8">
    <name type="scientific">Streptomyces palmae</name>
    <dbReference type="NCBI Taxonomy" id="1701085"/>
    <lineage>
        <taxon>Bacteria</taxon>
        <taxon>Bacillati</taxon>
        <taxon>Actinomycetota</taxon>
        <taxon>Actinomycetes</taxon>
        <taxon>Kitasatosporales</taxon>
        <taxon>Streptomycetaceae</taxon>
        <taxon>Streptomyces</taxon>
    </lineage>
</organism>
<dbReference type="Pfam" id="PF02909">
    <property type="entry name" value="TetR_C_1"/>
    <property type="match status" value="1"/>
</dbReference>
<dbReference type="InterPro" id="IPR036271">
    <property type="entry name" value="Tet_transcr_reg_TetR-rel_C_sf"/>
</dbReference>
<dbReference type="PRINTS" id="PR00455">
    <property type="entry name" value="HTHTETR"/>
</dbReference>
<comment type="caution">
    <text evidence="7">The sequence shown here is derived from an EMBL/GenBank/DDBJ whole genome shotgun (WGS) entry which is preliminary data.</text>
</comment>
<name>A0A4Z0GK80_9ACTN</name>
<evidence type="ECO:0000313" key="8">
    <source>
        <dbReference type="Proteomes" id="UP000297948"/>
    </source>
</evidence>
<dbReference type="PANTHER" id="PTHR30055:SF151">
    <property type="entry name" value="TRANSCRIPTIONAL REGULATORY PROTEIN"/>
    <property type="match status" value="1"/>
</dbReference>
<evidence type="ECO:0000256" key="3">
    <source>
        <dbReference type="ARBA" id="ARBA00023163"/>
    </source>
</evidence>
<dbReference type="InterPro" id="IPR009057">
    <property type="entry name" value="Homeodomain-like_sf"/>
</dbReference>
<feature type="domain" description="HTH tetR-type" evidence="6">
    <location>
        <begin position="47"/>
        <end position="107"/>
    </location>
</feature>
<dbReference type="PANTHER" id="PTHR30055">
    <property type="entry name" value="HTH-TYPE TRANSCRIPTIONAL REGULATOR RUTR"/>
    <property type="match status" value="1"/>
</dbReference>
<dbReference type="SUPFAM" id="SSF48498">
    <property type="entry name" value="Tetracyclin repressor-like, C-terminal domain"/>
    <property type="match status" value="1"/>
</dbReference>
<dbReference type="InterPro" id="IPR004111">
    <property type="entry name" value="Repressor_TetR_C"/>
</dbReference>
<dbReference type="RefSeq" id="WP_135341230.1">
    <property type="nucleotide sequence ID" value="NZ_JBHLTX010000053.1"/>
</dbReference>
<dbReference type="EMBL" id="SRID01000291">
    <property type="protein sequence ID" value="TGA96369.1"/>
    <property type="molecule type" value="Genomic_DNA"/>
</dbReference>
<dbReference type="AlphaFoldDB" id="A0A4Z0GK80"/>
<evidence type="ECO:0000256" key="1">
    <source>
        <dbReference type="ARBA" id="ARBA00023015"/>
    </source>
</evidence>
<dbReference type="Gene3D" id="1.10.10.60">
    <property type="entry name" value="Homeodomain-like"/>
    <property type="match status" value="1"/>
</dbReference>
<keyword evidence="2 4" id="KW-0238">DNA-binding</keyword>
<reference evidence="7 8" key="1">
    <citation type="submission" date="2019-03" db="EMBL/GenBank/DDBJ databases">
        <authorList>
            <person name="Gonzalez-Pimentel J.L."/>
        </authorList>
    </citation>
    <scope>NUCLEOTIDE SEQUENCE [LARGE SCALE GENOMIC DNA]</scope>
    <source>
        <strain evidence="7 8">JCM 31289</strain>
    </source>
</reference>
<dbReference type="Pfam" id="PF00440">
    <property type="entry name" value="TetR_N"/>
    <property type="match status" value="1"/>
</dbReference>